<dbReference type="AlphaFoldDB" id="A0AAU9U937"/>
<feature type="compositionally biased region" description="Acidic residues" evidence="3">
    <location>
        <begin position="53"/>
        <end position="89"/>
    </location>
</feature>
<proteinExistence type="inferred from homology"/>
<evidence type="ECO:0000313" key="5">
    <source>
        <dbReference type="EMBL" id="CAH2095309.1"/>
    </source>
</evidence>
<keyword evidence="6" id="KW-1185">Reference proteome</keyword>
<dbReference type="PANTHER" id="PTHR46551">
    <property type="entry name" value="SAP DOMAIN-CONTAINING RIBONUCLEOPROTEIN"/>
    <property type="match status" value="1"/>
</dbReference>
<feature type="region of interest" description="Disordered" evidence="3">
    <location>
        <begin position="43"/>
        <end position="227"/>
    </location>
</feature>
<accession>A0AAU9U937</accession>
<dbReference type="InterPro" id="IPR036361">
    <property type="entry name" value="SAP_dom_sf"/>
</dbReference>
<feature type="compositionally biased region" description="Basic and acidic residues" evidence="3">
    <location>
        <begin position="117"/>
        <end position="126"/>
    </location>
</feature>
<comment type="similarity">
    <text evidence="2">Belongs to the SAP domain-containing ribonucleoprotein family.</text>
</comment>
<evidence type="ECO:0000256" key="2">
    <source>
        <dbReference type="ARBA" id="ARBA00046328"/>
    </source>
</evidence>
<feature type="compositionally biased region" description="Basic and acidic residues" evidence="3">
    <location>
        <begin position="145"/>
        <end position="155"/>
    </location>
</feature>
<dbReference type="GO" id="GO:0005634">
    <property type="term" value="C:nucleus"/>
    <property type="evidence" value="ECO:0007669"/>
    <property type="project" value="TreeGrafter"/>
</dbReference>
<dbReference type="Proteomes" id="UP001153954">
    <property type="component" value="Unassembled WGS sequence"/>
</dbReference>
<gene>
    <name evidence="5" type="ORF">EEDITHA_LOCUS10778</name>
</gene>
<protein>
    <recommendedName>
        <fullName evidence="4">SAP domain-containing protein</fullName>
    </recommendedName>
</protein>
<evidence type="ECO:0000256" key="1">
    <source>
        <dbReference type="ARBA" id="ARBA00022553"/>
    </source>
</evidence>
<feature type="compositionally biased region" description="Basic and acidic residues" evidence="3">
    <location>
        <begin position="172"/>
        <end position="186"/>
    </location>
</feature>
<evidence type="ECO:0000259" key="4">
    <source>
        <dbReference type="PROSITE" id="PS50800"/>
    </source>
</evidence>
<feature type="compositionally biased region" description="Polar residues" evidence="3">
    <location>
        <begin position="132"/>
        <end position="142"/>
    </location>
</feature>
<organism evidence="5 6">
    <name type="scientific">Euphydryas editha</name>
    <name type="common">Edith's checkerspot</name>
    <dbReference type="NCBI Taxonomy" id="104508"/>
    <lineage>
        <taxon>Eukaryota</taxon>
        <taxon>Metazoa</taxon>
        <taxon>Ecdysozoa</taxon>
        <taxon>Arthropoda</taxon>
        <taxon>Hexapoda</taxon>
        <taxon>Insecta</taxon>
        <taxon>Pterygota</taxon>
        <taxon>Neoptera</taxon>
        <taxon>Endopterygota</taxon>
        <taxon>Lepidoptera</taxon>
        <taxon>Glossata</taxon>
        <taxon>Ditrysia</taxon>
        <taxon>Papilionoidea</taxon>
        <taxon>Nymphalidae</taxon>
        <taxon>Nymphalinae</taxon>
        <taxon>Euphydryas</taxon>
    </lineage>
</organism>
<evidence type="ECO:0000256" key="3">
    <source>
        <dbReference type="SAM" id="MobiDB-lite"/>
    </source>
</evidence>
<dbReference type="SMART" id="SM00513">
    <property type="entry name" value="SAP"/>
    <property type="match status" value="1"/>
</dbReference>
<reference evidence="5" key="1">
    <citation type="submission" date="2022-03" db="EMBL/GenBank/DDBJ databases">
        <authorList>
            <person name="Tunstrom K."/>
        </authorList>
    </citation>
    <scope>NUCLEOTIDE SEQUENCE</scope>
</reference>
<dbReference type="SUPFAM" id="SSF68906">
    <property type="entry name" value="SAP domain"/>
    <property type="match status" value="1"/>
</dbReference>
<dbReference type="PROSITE" id="PS50800">
    <property type="entry name" value="SAP"/>
    <property type="match status" value="1"/>
</dbReference>
<dbReference type="PANTHER" id="PTHR46551:SF1">
    <property type="entry name" value="SAP DOMAIN-CONTAINING RIBONUCLEOPROTEIN"/>
    <property type="match status" value="1"/>
</dbReference>
<name>A0AAU9U937_EUPED</name>
<keyword evidence="1" id="KW-0597">Phosphoprotein</keyword>
<dbReference type="Gene3D" id="1.10.720.30">
    <property type="entry name" value="SAP domain"/>
    <property type="match status" value="1"/>
</dbReference>
<evidence type="ECO:0000313" key="6">
    <source>
        <dbReference type="Proteomes" id="UP001153954"/>
    </source>
</evidence>
<feature type="compositionally biased region" description="Low complexity" evidence="3">
    <location>
        <begin position="209"/>
        <end position="226"/>
    </location>
</feature>
<dbReference type="GO" id="GO:0016973">
    <property type="term" value="P:poly(A)+ mRNA export from nucleus"/>
    <property type="evidence" value="ECO:0007669"/>
    <property type="project" value="TreeGrafter"/>
</dbReference>
<comment type="caution">
    <text evidence="5">The sequence shown here is derived from an EMBL/GenBank/DDBJ whole genome shotgun (WGS) entry which is preliminary data.</text>
</comment>
<dbReference type="Pfam" id="PF02037">
    <property type="entry name" value="SAP"/>
    <property type="match status" value="1"/>
</dbReference>
<dbReference type="InterPro" id="IPR052240">
    <property type="entry name" value="SAP_domain_ribonucleoprotein"/>
</dbReference>
<feature type="domain" description="SAP" evidence="4">
    <location>
        <begin position="9"/>
        <end position="43"/>
    </location>
</feature>
<sequence>MADSTMNDISKMKVIDLRKELKSRGLSYAGDKAELVARLQGAISHDDHGDINLDSDIDSDGVLEDEDDKSQNDILDDTAVDTLNEELALEENSPEKQAVDPKPHRILKRKITTETPKPVENKEGGAKKIILNRTSISQTNMTDALKPKEEKKDIESTDNNTSERTITGKIKITAETDPKTRLEMRAKRFGLPVKMTDEQRKEARKQRFNQNSVSTNNSSINVSSNTGSLADNMEKLKKRAQRFGQSVSAIMTDIENKEKLEKRKAKFGTVKT</sequence>
<dbReference type="EMBL" id="CAKOGL010000015">
    <property type="protein sequence ID" value="CAH2095309.1"/>
    <property type="molecule type" value="Genomic_DNA"/>
</dbReference>
<dbReference type="InterPro" id="IPR003034">
    <property type="entry name" value="SAP_dom"/>
</dbReference>
<feature type="compositionally biased region" description="Basic and acidic residues" evidence="3">
    <location>
        <begin position="93"/>
        <end position="103"/>
    </location>
</feature>